<evidence type="ECO:0000313" key="2">
    <source>
        <dbReference type="Proteomes" id="UP000484842"/>
    </source>
</evidence>
<comment type="caution">
    <text evidence="1">The sequence shown here is derived from an EMBL/GenBank/DDBJ whole genome shotgun (WGS) entry which is preliminary data.</text>
</comment>
<reference evidence="1 2" key="1">
    <citation type="submission" date="2019-10" db="EMBL/GenBank/DDBJ databases">
        <title>Deinococcus sp. isolated from soil.</title>
        <authorList>
            <person name="Li Y."/>
            <person name="Wang J."/>
        </authorList>
    </citation>
    <scope>NUCLEOTIDE SEQUENCE [LARGE SCALE GENOMIC DNA]</scope>
    <source>
        <strain evidence="1 2">SDU3-2</strain>
    </source>
</reference>
<dbReference type="Proteomes" id="UP000484842">
    <property type="component" value="Unassembled WGS sequence"/>
</dbReference>
<evidence type="ECO:0008006" key="3">
    <source>
        <dbReference type="Google" id="ProtNLM"/>
    </source>
</evidence>
<evidence type="ECO:0000313" key="1">
    <source>
        <dbReference type="EMBL" id="MPY67814.1"/>
    </source>
</evidence>
<dbReference type="EMBL" id="WBSL01000009">
    <property type="protein sequence ID" value="MPY67814.1"/>
    <property type="molecule type" value="Genomic_DNA"/>
</dbReference>
<sequence>MSRGPGRVMVALLETLEQDCSGISGELAARVGSSSESTRRALRKLRASGRVALLGVQADGARVWFVPSAARFLALLYRDRLRQP</sequence>
<dbReference type="RefSeq" id="WP_152872126.1">
    <property type="nucleotide sequence ID" value="NZ_WBSL01000009.1"/>
</dbReference>
<name>A0A7X1NYS0_9DEIO</name>
<protein>
    <recommendedName>
        <fullName evidence="3">ArsR family transcriptional regulator</fullName>
    </recommendedName>
</protein>
<organism evidence="1 2">
    <name type="scientific">Deinococcus terrestris</name>
    <dbReference type="NCBI Taxonomy" id="2651870"/>
    <lineage>
        <taxon>Bacteria</taxon>
        <taxon>Thermotogati</taxon>
        <taxon>Deinococcota</taxon>
        <taxon>Deinococci</taxon>
        <taxon>Deinococcales</taxon>
        <taxon>Deinococcaceae</taxon>
        <taxon>Deinococcus</taxon>
    </lineage>
</organism>
<proteinExistence type="predicted"/>
<accession>A0A7X1NYS0</accession>
<keyword evidence="2" id="KW-1185">Reference proteome</keyword>
<dbReference type="AlphaFoldDB" id="A0A7X1NYS0"/>
<gene>
    <name evidence="1" type="ORF">F8S09_14170</name>
</gene>